<dbReference type="Gene3D" id="3.40.50.1110">
    <property type="entry name" value="SGNH hydrolase"/>
    <property type="match status" value="1"/>
</dbReference>
<proteinExistence type="predicted"/>
<dbReference type="InterPro" id="IPR013830">
    <property type="entry name" value="SGNH_hydro"/>
</dbReference>
<sequence>MGQQMACLDQFVLFGDSITQGAWDQSRGFAMGAELASAYSRRLDVMNRGFSGYNTDHALKVVHNILPQAHPQQVAVRFLTIWFGANDANKNPIHGQYVPPDRFKKNLLEIINHPVVTVHSPNIILITPPPFEETMLLKLLEEWGSPPPTRKAVDAQHYAELVKEVGKEAGLPVLDIWSAFMEKAGWKAGDPLPIPGSLELGKSKALEELLYDGIHLSPAGYRIVFDELVKLMKEKFPEYPPYKMPYAVKVQWEKDLLDEFWDVKNDK</sequence>
<evidence type="ECO:0000259" key="1">
    <source>
        <dbReference type="Pfam" id="PF13472"/>
    </source>
</evidence>
<organism evidence="2 3">
    <name type="scientific">Hyaloscypha variabilis (strain UAMH 11265 / GT02V1 / F)</name>
    <name type="common">Meliniomyces variabilis</name>
    <dbReference type="NCBI Taxonomy" id="1149755"/>
    <lineage>
        <taxon>Eukaryota</taxon>
        <taxon>Fungi</taxon>
        <taxon>Dikarya</taxon>
        <taxon>Ascomycota</taxon>
        <taxon>Pezizomycotina</taxon>
        <taxon>Leotiomycetes</taxon>
        <taxon>Helotiales</taxon>
        <taxon>Hyaloscyphaceae</taxon>
        <taxon>Hyaloscypha</taxon>
        <taxon>Hyaloscypha variabilis</taxon>
    </lineage>
</organism>
<dbReference type="InterPro" id="IPR045136">
    <property type="entry name" value="Iah1-like"/>
</dbReference>
<evidence type="ECO:0000313" key="3">
    <source>
        <dbReference type="Proteomes" id="UP000235786"/>
    </source>
</evidence>
<keyword evidence="2" id="KW-0378">Hydrolase</keyword>
<dbReference type="STRING" id="1149755.A0A2J6RBP0"/>
<dbReference type="CDD" id="cd01838">
    <property type="entry name" value="Isoamyl_acetate_hydrolase_like"/>
    <property type="match status" value="1"/>
</dbReference>
<keyword evidence="3" id="KW-1185">Reference proteome</keyword>
<protein>
    <submittedName>
        <fullName evidence="2">SGNH hydrolase</fullName>
    </submittedName>
</protein>
<accession>A0A2J6RBP0</accession>
<evidence type="ECO:0000313" key="2">
    <source>
        <dbReference type="EMBL" id="PMD35933.1"/>
    </source>
</evidence>
<feature type="domain" description="SGNH hydrolase-type esterase" evidence="1">
    <location>
        <begin position="13"/>
        <end position="223"/>
    </location>
</feature>
<dbReference type="SUPFAM" id="SSF52266">
    <property type="entry name" value="SGNH hydrolase"/>
    <property type="match status" value="1"/>
</dbReference>
<reference evidence="2 3" key="1">
    <citation type="submission" date="2016-04" db="EMBL/GenBank/DDBJ databases">
        <title>A degradative enzymes factory behind the ericoid mycorrhizal symbiosis.</title>
        <authorList>
            <consortium name="DOE Joint Genome Institute"/>
            <person name="Martino E."/>
            <person name="Morin E."/>
            <person name="Grelet G."/>
            <person name="Kuo A."/>
            <person name="Kohler A."/>
            <person name="Daghino S."/>
            <person name="Barry K."/>
            <person name="Choi C."/>
            <person name="Cichocki N."/>
            <person name="Clum A."/>
            <person name="Copeland A."/>
            <person name="Hainaut M."/>
            <person name="Haridas S."/>
            <person name="Labutti K."/>
            <person name="Lindquist E."/>
            <person name="Lipzen A."/>
            <person name="Khouja H.-R."/>
            <person name="Murat C."/>
            <person name="Ohm R."/>
            <person name="Olson A."/>
            <person name="Spatafora J."/>
            <person name="Veneault-Fourrey C."/>
            <person name="Henrissat B."/>
            <person name="Grigoriev I."/>
            <person name="Martin F."/>
            <person name="Perotto S."/>
        </authorList>
    </citation>
    <scope>NUCLEOTIDE SEQUENCE [LARGE SCALE GENOMIC DNA]</scope>
    <source>
        <strain evidence="2 3">F</strain>
    </source>
</reference>
<gene>
    <name evidence="2" type="ORF">L207DRAFT_515675</name>
</gene>
<dbReference type="AlphaFoldDB" id="A0A2J6RBP0"/>
<dbReference type="GO" id="GO:0016787">
    <property type="term" value="F:hydrolase activity"/>
    <property type="evidence" value="ECO:0007669"/>
    <property type="project" value="UniProtKB-KW"/>
</dbReference>
<dbReference type="Proteomes" id="UP000235786">
    <property type="component" value="Unassembled WGS sequence"/>
</dbReference>
<name>A0A2J6RBP0_HYAVF</name>
<dbReference type="PANTHER" id="PTHR14209">
    <property type="entry name" value="ISOAMYL ACETATE-HYDROLYZING ESTERASE 1"/>
    <property type="match status" value="1"/>
</dbReference>
<dbReference type="InterPro" id="IPR036514">
    <property type="entry name" value="SGNH_hydro_sf"/>
</dbReference>
<dbReference type="OrthoDB" id="671439at2759"/>
<dbReference type="Pfam" id="PF13472">
    <property type="entry name" value="Lipase_GDSL_2"/>
    <property type="match status" value="1"/>
</dbReference>
<dbReference type="PANTHER" id="PTHR14209:SF19">
    <property type="entry name" value="ISOAMYL ACETATE-HYDROLYZING ESTERASE 1 HOMOLOG"/>
    <property type="match status" value="1"/>
</dbReference>
<dbReference type="EMBL" id="KZ613951">
    <property type="protein sequence ID" value="PMD35933.1"/>
    <property type="molecule type" value="Genomic_DNA"/>
</dbReference>